<gene>
    <name evidence="2" type="ORF">CARN7_0948</name>
</gene>
<organism evidence="2">
    <name type="scientific">mine drainage metagenome</name>
    <dbReference type="NCBI Taxonomy" id="410659"/>
    <lineage>
        <taxon>unclassified sequences</taxon>
        <taxon>metagenomes</taxon>
        <taxon>ecological metagenomes</taxon>
    </lineage>
</organism>
<dbReference type="EMBL" id="CABR01000074">
    <property type="protein sequence ID" value="CBI10183.1"/>
    <property type="molecule type" value="Genomic_DNA"/>
</dbReference>
<proteinExistence type="predicted"/>
<keyword evidence="1" id="KW-0812">Transmembrane</keyword>
<sequence>MKGLPIFSTSGLTQALHHARLIRPGDWLVLMLGLVAVGVLITRFWLGEQQGERLLIRQGGAVFLNAPLTRDLSADVSGPLGMTHIELVGRRARVLRDPGPRQLCVHQGWISRAGEAAICLPNQVSIEITGASRQYDSLNY</sequence>
<dbReference type="InterPro" id="IPR038690">
    <property type="entry name" value="NusG_2_sf"/>
</dbReference>
<dbReference type="Pfam" id="PF07009">
    <property type="entry name" value="NusG_II"/>
    <property type="match status" value="1"/>
</dbReference>
<comment type="caution">
    <text evidence="2">The sequence shown here is derived from an EMBL/GenBank/DDBJ whole genome shotgun (WGS) entry which is preliminary data.</text>
</comment>
<dbReference type="Gene3D" id="2.60.320.10">
    <property type="entry name" value="N-utilization substance G protein NusG, insert domain"/>
    <property type="match status" value="1"/>
</dbReference>
<name>E6QSG1_9ZZZZ</name>
<evidence type="ECO:0000313" key="2">
    <source>
        <dbReference type="EMBL" id="CBI10183.1"/>
    </source>
</evidence>
<accession>E6QSG1</accession>
<protein>
    <submittedName>
        <fullName evidence="2">Uncharacterized protein</fullName>
    </submittedName>
</protein>
<evidence type="ECO:0000256" key="1">
    <source>
        <dbReference type="SAM" id="Phobius"/>
    </source>
</evidence>
<dbReference type="AlphaFoldDB" id="E6QSG1"/>
<keyword evidence="1" id="KW-1133">Transmembrane helix</keyword>
<keyword evidence="1" id="KW-0472">Membrane</keyword>
<reference evidence="2" key="1">
    <citation type="submission" date="2009-10" db="EMBL/GenBank/DDBJ databases">
        <title>Diversity of trophic interactions inside an arsenic-rich microbial ecosystem.</title>
        <authorList>
            <person name="Bertin P.N."/>
            <person name="Heinrich-Salmeron A."/>
            <person name="Pelletier E."/>
            <person name="Goulhen-Chollet F."/>
            <person name="Arsene-Ploetze F."/>
            <person name="Gallien S."/>
            <person name="Calteau A."/>
            <person name="Vallenet D."/>
            <person name="Casiot C."/>
            <person name="Chane-Woon-Ming B."/>
            <person name="Giloteaux L."/>
            <person name="Barakat M."/>
            <person name="Bonnefoy V."/>
            <person name="Bruneel O."/>
            <person name="Chandler M."/>
            <person name="Cleiss J."/>
            <person name="Duran R."/>
            <person name="Elbaz-Poulichet F."/>
            <person name="Fonknechten N."/>
            <person name="Lauga B."/>
            <person name="Mornico D."/>
            <person name="Ortet P."/>
            <person name="Schaeffer C."/>
            <person name="Siguier P."/>
            <person name="Alexander Thil Smith A."/>
            <person name="Van Dorsselaer A."/>
            <person name="Weissenbach J."/>
            <person name="Medigue C."/>
            <person name="Le Paslier D."/>
        </authorList>
    </citation>
    <scope>NUCLEOTIDE SEQUENCE</scope>
</reference>
<feature type="transmembrane region" description="Helical" evidence="1">
    <location>
        <begin position="27"/>
        <end position="46"/>
    </location>
</feature>
<dbReference type="CDD" id="cd09910">
    <property type="entry name" value="NGN-insert_like"/>
    <property type="match status" value="1"/>
</dbReference>